<evidence type="ECO:0000313" key="9">
    <source>
        <dbReference type="Proteomes" id="UP000433104"/>
    </source>
</evidence>
<dbReference type="GO" id="GO:0006189">
    <property type="term" value="P:'de novo' IMP biosynthetic process"/>
    <property type="evidence" value="ECO:0007669"/>
    <property type="project" value="UniProtKB-UniPathway"/>
</dbReference>
<dbReference type="SUPFAM" id="SSF53328">
    <property type="entry name" value="Formyltransferase"/>
    <property type="match status" value="1"/>
</dbReference>
<comment type="catalytic activity">
    <reaction evidence="5">
        <text>N(1)-(5-phospho-beta-D-ribosyl)glycinamide + (6R)-10-formyltetrahydrofolate = N(2)-formyl-N(1)-(5-phospho-beta-D-ribosyl)glycinamide + (6S)-5,6,7,8-tetrahydrofolate + H(+)</text>
        <dbReference type="Rhea" id="RHEA:15053"/>
        <dbReference type="ChEBI" id="CHEBI:15378"/>
        <dbReference type="ChEBI" id="CHEBI:57453"/>
        <dbReference type="ChEBI" id="CHEBI:143788"/>
        <dbReference type="ChEBI" id="CHEBI:147286"/>
        <dbReference type="ChEBI" id="CHEBI:195366"/>
        <dbReference type="EC" id="2.1.2.2"/>
    </reaction>
</comment>
<evidence type="ECO:0000256" key="4">
    <source>
        <dbReference type="ARBA" id="ARBA00038440"/>
    </source>
</evidence>
<evidence type="ECO:0000256" key="5">
    <source>
        <dbReference type="ARBA" id="ARBA00047664"/>
    </source>
</evidence>
<accession>A0A844ZEQ5</accession>
<dbReference type="GO" id="GO:0004644">
    <property type="term" value="F:phosphoribosylglycinamide formyltransferase activity"/>
    <property type="evidence" value="ECO:0007669"/>
    <property type="project" value="UniProtKB-UniRule"/>
</dbReference>
<dbReference type="PANTHER" id="PTHR43369">
    <property type="entry name" value="PHOSPHORIBOSYLGLYCINAMIDE FORMYLTRANSFERASE"/>
    <property type="match status" value="1"/>
</dbReference>
<keyword evidence="2 8" id="KW-0808">Transferase</keyword>
<proteinExistence type="inferred from homology"/>
<dbReference type="UniPathway" id="UPA00074">
    <property type="reaction ID" value="UER00126"/>
</dbReference>
<dbReference type="EMBL" id="WTYW01000001">
    <property type="protein sequence ID" value="MXO85743.1"/>
    <property type="molecule type" value="Genomic_DNA"/>
</dbReference>
<dbReference type="OrthoDB" id="9806170at2"/>
<dbReference type="InterPro" id="IPR036477">
    <property type="entry name" value="Formyl_transf_N_sf"/>
</dbReference>
<evidence type="ECO:0000256" key="2">
    <source>
        <dbReference type="ARBA" id="ARBA00022679"/>
    </source>
</evidence>
<evidence type="ECO:0000256" key="6">
    <source>
        <dbReference type="NCBIfam" id="TIGR00639"/>
    </source>
</evidence>
<evidence type="ECO:0000256" key="3">
    <source>
        <dbReference type="ARBA" id="ARBA00022755"/>
    </source>
</evidence>
<dbReference type="GO" id="GO:0005829">
    <property type="term" value="C:cytosol"/>
    <property type="evidence" value="ECO:0007669"/>
    <property type="project" value="TreeGrafter"/>
</dbReference>
<dbReference type="InterPro" id="IPR002376">
    <property type="entry name" value="Formyl_transf_N"/>
</dbReference>
<dbReference type="PROSITE" id="PS00373">
    <property type="entry name" value="GART"/>
    <property type="match status" value="1"/>
</dbReference>
<comment type="caution">
    <text evidence="8">The sequence shown here is derived from an EMBL/GenBank/DDBJ whole genome shotgun (WGS) entry which is preliminary data.</text>
</comment>
<name>A0A844ZEQ5_9SPHN</name>
<dbReference type="AlphaFoldDB" id="A0A844ZEQ5"/>
<protein>
    <recommendedName>
        <fullName evidence="6">Phosphoribosylglycinamide formyltransferase</fullName>
        <ecNumber evidence="6">2.1.2.2</ecNumber>
    </recommendedName>
</protein>
<dbReference type="Gene3D" id="3.40.50.170">
    <property type="entry name" value="Formyl transferase, N-terminal domain"/>
    <property type="match status" value="1"/>
</dbReference>
<reference evidence="8 9" key="1">
    <citation type="submission" date="2019-12" db="EMBL/GenBank/DDBJ databases">
        <title>Genomic-based taxomic classification of the family Erythrobacteraceae.</title>
        <authorList>
            <person name="Xu L."/>
        </authorList>
    </citation>
    <scope>NUCLEOTIDE SEQUENCE [LARGE SCALE GENOMIC DNA]</scope>
    <source>
        <strain evidence="8 9">MCCC 1A09962</strain>
    </source>
</reference>
<dbReference type="EC" id="2.1.2.2" evidence="6"/>
<dbReference type="Pfam" id="PF00551">
    <property type="entry name" value="Formyl_trans_N"/>
    <property type="match status" value="1"/>
</dbReference>
<dbReference type="NCBIfam" id="TIGR00639">
    <property type="entry name" value="PurN"/>
    <property type="match status" value="1"/>
</dbReference>
<keyword evidence="3" id="KW-0658">Purine biosynthesis</keyword>
<sequence>MAALLYASRLPTSNYEIVLVASNREDAKGLTLARAEGIATFAQSHRGMERDAHDAAMEQAAQAAGADYIALAGYMRILGTAFVERWSERMLNIHPSLLPRYKGLDTHGRAIAAGDMHGGVSVHLVTADLDGGEVLAQMPVAIEEGDTPETLEARVRFAEHQVYPFALSRHIDRHRTS</sequence>
<organism evidence="8 9">
    <name type="scientific">Parapontixanthobacter aurantiacus</name>
    <dbReference type="NCBI Taxonomy" id="1463599"/>
    <lineage>
        <taxon>Bacteria</taxon>
        <taxon>Pseudomonadati</taxon>
        <taxon>Pseudomonadota</taxon>
        <taxon>Alphaproteobacteria</taxon>
        <taxon>Sphingomonadales</taxon>
        <taxon>Erythrobacteraceae</taxon>
        <taxon>Parapontixanthobacter</taxon>
    </lineage>
</organism>
<comment type="pathway">
    <text evidence="1">Purine metabolism; IMP biosynthesis via de novo pathway; N(2)-formyl-N(1)-(5-phospho-D-ribosyl)glycinamide from N(1)-(5-phospho-D-ribosyl)glycinamide (10-formyl THF route): step 1/1.</text>
</comment>
<dbReference type="Proteomes" id="UP000433104">
    <property type="component" value="Unassembled WGS sequence"/>
</dbReference>
<dbReference type="PANTHER" id="PTHR43369:SF2">
    <property type="entry name" value="PHOSPHORIBOSYLGLYCINAMIDE FORMYLTRANSFERASE"/>
    <property type="match status" value="1"/>
</dbReference>
<feature type="domain" description="Formyl transferase N-terminal" evidence="7">
    <location>
        <begin position="3"/>
        <end position="166"/>
    </location>
</feature>
<dbReference type="InterPro" id="IPR001555">
    <property type="entry name" value="GART_AS"/>
</dbReference>
<keyword evidence="9" id="KW-1185">Reference proteome</keyword>
<comment type="similarity">
    <text evidence="4">Belongs to the GART family.</text>
</comment>
<evidence type="ECO:0000256" key="1">
    <source>
        <dbReference type="ARBA" id="ARBA00005054"/>
    </source>
</evidence>
<evidence type="ECO:0000313" key="8">
    <source>
        <dbReference type="EMBL" id="MXO85743.1"/>
    </source>
</evidence>
<evidence type="ECO:0000259" key="7">
    <source>
        <dbReference type="Pfam" id="PF00551"/>
    </source>
</evidence>
<dbReference type="CDD" id="cd08645">
    <property type="entry name" value="FMT_core_GART"/>
    <property type="match status" value="1"/>
</dbReference>
<gene>
    <name evidence="8" type="primary">purN</name>
    <name evidence="8" type="ORF">GRI38_06820</name>
</gene>
<dbReference type="InterPro" id="IPR004607">
    <property type="entry name" value="GART"/>
</dbReference>